<keyword evidence="3" id="KW-0805">Transcription regulation</keyword>
<proteinExistence type="predicted"/>
<name>A0ABQ4ZJK1_9ASTR</name>
<dbReference type="InterPro" id="IPR001005">
    <property type="entry name" value="SANT/Myb"/>
</dbReference>
<reference evidence="10" key="1">
    <citation type="journal article" date="2022" name="Int. J. Mol. Sci.">
        <title>Draft Genome of Tanacetum Coccineum: Genomic Comparison of Closely Related Tanacetum-Family Plants.</title>
        <authorList>
            <person name="Yamashiro T."/>
            <person name="Shiraishi A."/>
            <person name="Nakayama K."/>
            <person name="Satake H."/>
        </authorList>
    </citation>
    <scope>NUCLEOTIDE SEQUENCE</scope>
</reference>
<comment type="subcellular location">
    <subcellularLocation>
        <location evidence="1">Nucleus</location>
    </subcellularLocation>
</comment>
<evidence type="ECO:0000256" key="1">
    <source>
        <dbReference type="ARBA" id="ARBA00004123"/>
    </source>
</evidence>
<feature type="domain" description="Myb-like" evidence="8">
    <location>
        <begin position="330"/>
        <end position="380"/>
    </location>
</feature>
<dbReference type="CDD" id="cd00167">
    <property type="entry name" value="SANT"/>
    <property type="match status" value="1"/>
</dbReference>
<evidence type="ECO:0000313" key="10">
    <source>
        <dbReference type="EMBL" id="GJS89073.1"/>
    </source>
</evidence>
<dbReference type="InterPro" id="IPR051953">
    <property type="entry name" value="Plant_SW-associated_TFs"/>
</dbReference>
<dbReference type="PROSITE" id="PS50090">
    <property type="entry name" value="MYB_LIKE"/>
    <property type="match status" value="1"/>
</dbReference>
<dbReference type="PANTHER" id="PTHR47997">
    <property type="entry name" value="MYB DOMAIN PROTEIN 55"/>
    <property type="match status" value="1"/>
</dbReference>
<feature type="region of interest" description="Disordered" evidence="7">
    <location>
        <begin position="390"/>
        <end position="410"/>
    </location>
</feature>
<dbReference type="EMBL" id="BQNB010011323">
    <property type="protein sequence ID" value="GJS89073.1"/>
    <property type="molecule type" value="Genomic_DNA"/>
</dbReference>
<dbReference type="Pfam" id="PF00249">
    <property type="entry name" value="Myb_DNA-binding"/>
    <property type="match status" value="1"/>
</dbReference>
<keyword evidence="2" id="KW-0677">Repeat</keyword>
<feature type="domain" description="HTH myb-type" evidence="9">
    <location>
        <begin position="330"/>
        <end position="384"/>
    </location>
</feature>
<accession>A0ABQ4ZJK1</accession>
<keyword evidence="11" id="KW-1185">Reference proteome</keyword>
<protein>
    <submittedName>
        <fullName evidence="10">Transcription factor MYB58-like protein</fullName>
    </submittedName>
</protein>
<evidence type="ECO:0000256" key="5">
    <source>
        <dbReference type="ARBA" id="ARBA00023163"/>
    </source>
</evidence>
<dbReference type="PROSITE" id="PS51294">
    <property type="entry name" value="HTH_MYB"/>
    <property type="match status" value="1"/>
</dbReference>
<evidence type="ECO:0000256" key="7">
    <source>
        <dbReference type="SAM" id="MobiDB-lite"/>
    </source>
</evidence>
<keyword evidence="6" id="KW-0539">Nucleus</keyword>
<feature type="compositionally biased region" description="Low complexity" evidence="7">
    <location>
        <begin position="397"/>
        <end position="409"/>
    </location>
</feature>
<evidence type="ECO:0000259" key="9">
    <source>
        <dbReference type="PROSITE" id="PS51294"/>
    </source>
</evidence>
<dbReference type="Gene3D" id="1.10.10.60">
    <property type="entry name" value="Homeodomain-like"/>
    <property type="match status" value="2"/>
</dbReference>
<evidence type="ECO:0000256" key="4">
    <source>
        <dbReference type="ARBA" id="ARBA00023125"/>
    </source>
</evidence>
<sequence length="551" mass="64919">MPTNNWASALKSTYAPPPENSLLAQTGDMAIFMDWYCKRQGITHLTLRDLEGPAFEIVKVFHHDVIHLQFQMEECHKLLTDQVDDTILSRSKPHQPRWRRPLDLSLKHDFTVIDSPRAVIFRDRYGVQMIMRFNEIHKFSDGTLQQIDEALDYRVKEFRINRTNPGMNARFWTKKDVDRSKDFMFAIQKRLKTRRIFRNLESFVGGRIREGDYRAEDSTRDNPLVSVEVFRYDYKRSNFTIQVTGKYGDFDGLTHQMNLILIWKFQTRSSFLKRLPDTVGPHGIQRIKQKWRWRHPVPVESIHHPMLTLNASSLLRCGKSCRLRWINYLRPDLKRGNFTPQEEQSIIRLHSTFGNKWSKIASHLPGRTDNEIKNVWNTFLKRRSLQRLSMPTDDIPDSSSSNISNSDQNIHNEEPANQEISSSQEYKACYNINPTCYNDKIINNIDIRFPDNLVSYSEDELWSMVESPRPISIDDDRHDVNYESWRLSGHETMEGVEYWVRLLEDELGLDHEKDSIANTSQQIDQNHYQTIMSKVDQNHECGLLNFHQVQF</sequence>
<evidence type="ECO:0000256" key="3">
    <source>
        <dbReference type="ARBA" id="ARBA00023015"/>
    </source>
</evidence>
<evidence type="ECO:0000313" key="11">
    <source>
        <dbReference type="Proteomes" id="UP001151760"/>
    </source>
</evidence>
<evidence type="ECO:0000259" key="8">
    <source>
        <dbReference type="PROSITE" id="PS50090"/>
    </source>
</evidence>
<dbReference type="InterPro" id="IPR009057">
    <property type="entry name" value="Homeodomain-like_sf"/>
</dbReference>
<dbReference type="PANTHER" id="PTHR47997:SF75">
    <property type="entry name" value="MYB DOMAIN PROTEIN 55"/>
    <property type="match status" value="1"/>
</dbReference>
<keyword evidence="4" id="KW-0238">DNA-binding</keyword>
<dbReference type="SUPFAM" id="SSF46689">
    <property type="entry name" value="Homeodomain-like"/>
    <property type="match status" value="1"/>
</dbReference>
<comment type="caution">
    <text evidence="10">The sequence shown here is derived from an EMBL/GenBank/DDBJ whole genome shotgun (WGS) entry which is preliminary data.</text>
</comment>
<keyword evidence="5" id="KW-0804">Transcription</keyword>
<dbReference type="SMART" id="SM00717">
    <property type="entry name" value="SANT"/>
    <property type="match status" value="1"/>
</dbReference>
<reference evidence="10" key="2">
    <citation type="submission" date="2022-01" db="EMBL/GenBank/DDBJ databases">
        <authorList>
            <person name="Yamashiro T."/>
            <person name="Shiraishi A."/>
            <person name="Satake H."/>
            <person name="Nakayama K."/>
        </authorList>
    </citation>
    <scope>NUCLEOTIDE SEQUENCE</scope>
</reference>
<dbReference type="InterPro" id="IPR017930">
    <property type="entry name" value="Myb_dom"/>
</dbReference>
<evidence type="ECO:0000256" key="2">
    <source>
        <dbReference type="ARBA" id="ARBA00022737"/>
    </source>
</evidence>
<dbReference type="Proteomes" id="UP001151760">
    <property type="component" value="Unassembled WGS sequence"/>
</dbReference>
<organism evidence="10 11">
    <name type="scientific">Tanacetum coccineum</name>
    <dbReference type="NCBI Taxonomy" id="301880"/>
    <lineage>
        <taxon>Eukaryota</taxon>
        <taxon>Viridiplantae</taxon>
        <taxon>Streptophyta</taxon>
        <taxon>Embryophyta</taxon>
        <taxon>Tracheophyta</taxon>
        <taxon>Spermatophyta</taxon>
        <taxon>Magnoliopsida</taxon>
        <taxon>eudicotyledons</taxon>
        <taxon>Gunneridae</taxon>
        <taxon>Pentapetalae</taxon>
        <taxon>asterids</taxon>
        <taxon>campanulids</taxon>
        <taxon>Asterales</taxon>
        <taxon>Asteraceae</taxon>
        <taxon>Asteroideae</taxon>
        <taxon>Anthemideae</taxon>
        <taxon>Anthemidinae</taxon>
        <taxon>Tanacetum</taxon>
    </lineage>
</organism>
<evidence type="ECO:0000256" key="6">
    <source>
        <dbReference type="ARBA" id="ARBA00023242"/>
    </source>
</evidence>
<gene>
    <name evidence="10" type="ORF">Tco_0771709</name>
</gene>